<dbReference type="HOGENOM" id="CLU_2507732_0_0_9"/>
<organism evidence="1 2">
    <name type="scientific">Eubacterium callanderi</name>
    <dbReference type="NCBI Taxonomy" id="53442"/>
    <lineage>
        <taxon>Bacteria</taxon>
        <taxon>Bacillati</taxon>
        <taxon>Bacillota</taxon>
        <taxon>Clostridia</taxon>
        <taxon>Eubacteriales</taxon>
        <taxon>Eubacteriaceae</taxon>
        <taxon>Eubacterium</taxon>
    </lineage>
</organism>
<name>E3GIV8_9FIRM</name>
<reference key="1">
    <citation type="submission" date="2010-09" db="EMBL/GenBank/DDBJ databases">
        <authorList>
            <person name="Roh H."/>
            <person name="Ko H.-J."/>
            <person name="Kim D."/>
            <person name="Choi D.G."/>
            <person name="Park S."/>
            <person name="Kim S."/>
            <person name="Kim K.H."/>
            <person name="Chang I.S."/>
            <person name="Choi I.-G."/>
        </authorList>
    </citation>
    <scope>NUCLEOTIDE SEQUENCE</scope>
    <source>
        <strain>KIST612</strain>
    </source>
</reference>
<evidence type="ECO:0000313" key="2">
    <source>
        <dbReference type="Proteomes" id="UP000006873"/>
    </source>
</evidence>
<gene>
    <name evidence="1" type="ordered locus">ELI_0577</name>
</gene>
<accession>E3GIV8</accession>
<dbReference type="Proteomes" id="UP000006873">
    <property type="component" value="Chromosome"/>
</dbReference>
<evidence type="ECO:0000313" key="1">
    <source>
        <dbReference type="EMBL" id="ADO35593.1"/>
    </source>
</evidence>
<dbReference type="EMBL" id="CP002273">
    <property type="protein sequence ID" value="ADO35593.1"/>
    <property type="molecule type" value="Genomic_DNA"/>
</dbReference>
<proteinExistence type="predicted"/>
<dbReference type="KEGG" id="elm:ELI_0577"/>
<protein>
    <submittedName>
        <fullName evidence="1">Uncharacterized protein</fullName>
    </submittedName>
</protein>
<keyword evidence="2" id="KW-1185">Reference proteome</keyword>
<reference evidence="1 2" key="2">
    <citation type="journal article" date="2011" name="J. Bacteriol.">
        <title>Complete genome sequence of a carbon monoxide-utilizing acetogen, Eubacterium limosum KIST612.</title>
        <authorList>
            <person name="Roh H."/>
            <person name="Ko H.J."/>
            <person name="Kim D."/>
            <person name="Choi D.G."/>
            <person name="Park S."/>
            <person name="Kim S."/>
            <person name="Chang I.S."/>
            <person name="Choi I.G."/>
        </authorList>
    </citation>
    <scope>NUCLEOTIDE SEQUENCE [LARGE SCALE GENOMIC DNA]</scope>
    <source>
        <strain evidence="1 2">KIST612</strain>
    </source>
</reference>
<dbReference type="AlphaFoldDB" id="E3GIV8"/>
<sequence length="85" mass="10164">MFFLVSFIFVWWLKIEKGSASVTRDRPLIDHIIVQSDQAVRSWQLNFGHQKKLKLKKLKLLKKVFIFLTLFKDVKIAMRLLLFTN</sequence>